<dbReference type="PANTHER" id="PTHR36837:SF4">
    <property type="entry name" value="BLR0908 PROTEIN"/>
    <property type="match status" value="1"/>
</dbReference>
<dbReference type="InterPro" id="IPR029058">
    <property type="entry name" value="AB_hydrolase_fold"/>
</dbReference>
<dbReference type="HOGENOM" id="CLU_017495_0_0_5"/>
<organism evidence="2 3">
    <name type="scientific">Beijerinckia indica subsp. indica (strain ATCC 9039 / DSM 1715 / NCIMB 8712)</name>
    <dbReference type="NCBI Taxonomy" id="395963"/>
    <lineage>
        <taxon>Bacteria</taxon>
        <taxon>Pseudomonadati</taxon>
        <taxon>Pseudomonadota</taxon>
        <taxon>Alphaproteobacteria</taxon>
        <taxon>Hyphomicrobiales</taxon>
        <taxon>Beijerinckiaceae</taxon>
        <taxon>Beijerinckia</taxon>
    </lineage>
</organism>
<dbReference type="PIRSF" id="PIRSF020818">
    <property type="entry name" value="PHB_depoly_PhaZ"/>
    <property type="match status" value="1"/>
</dbReference>
<name>B2IFY1_BEII9</name>
<dbReference type="AlphaFoldDB" id="B2IFY1"/>
<evidence type="ECO:0000259" key="1">
    <source>
        <dbReference type="Pfam" id="PF06850"/>
    </source>
</evidence>
<evidence type="ECO:0000313" key="2">
    <source>
        <dbReference type="EMBL" id="ACB95720.1"/>
    </source>
</evidence>
<dbReference type="PANTHER" id="PTHR36837">
    <property type="entry name" value="POLY(3-HYDROXYALKANOATE) POLYMERASE SUBUNIT PHAC"/>
    <property type="match status" value="1"/>
</dbReference>
<dbReference type="SUPFAM" id="SSF53474">
    <property type="entry name" value="alpha/beta-Hydrolases"/>
    <property type="match status" value="1"/>
</dbReference>
<gene>
    <name evidence="2" type="ordered locus">Bind_2099</name>
</gene>
<reference evidence="2 3" key="2">
    <citation type="journal article" date="2010" name="J. Bacteriol.">
        <title>Complete genome sequence of Beijerinckia indica subsp. indica.</title>
        <authorList>
            <person name="Tamas I."/>
            <person name="Dedysh S.N."/>
            <person name="Liesack W."/>
            <person name="Stott M.B."/>
            <person name="Alam M."/>
            <person name="Murrell J.C."/>
            <person name="Dunfield P.F."/>
        </authorList>
    </citation>
    <scope>NUCLEOTIDE SEQUENCE [LARGE SCALE GENOMIC DNA]</scope>
    <source>
        <strain evidence="3">ATCC 9039 / DSM 1715 / NCIMB 8712</strain>
    </source>
</reference>
<dbReference type="InterPro" id="IPR010915">
    <property type="entry name" value="PHB_depoly_PhaZ"/>
</dbReference>
<dbReference type="Proteomes" id="UP000001695">
    <property type="component" value="Chromosome"/>
</dbReference>
<sequence>MGIAGNFCLSVDRNQTDPRARRAFGIESVVIDGWQAKISERVLCHWPYADLRVFSHIDPRRDQNLGPILVIAPLAGAFPVLLRDLVISLLRETEQVAVADWFDVRYLPLSRGRFGFDENISSIVDMIRLLGPDVNVIGVCQGVVSALAATAYLSAREPYSAPRSAVLIGGPVDPLANPTAVVQRLRSHSLEWLRKNAIVRVPEGVPGEGRLVYPKMTQLATFTSYLMRHCLEGKELYWKLFADDGEDPLHFPFLSLATQLMDLPAEHFLENIRCIFHDRDLVSGTFFFANTRIDLQAIKNTALMTMEGERDDIAAPGQTQAAQELCRSIPSAKRRHILIEGCGHFSLFHGHICRTRVVPEIMGFLHHEART</sequence>
<dbReference type="InterPro" id="IPR051321">
    <property type="entry name" value="PHA/PHB_synthase"/>
</dbReference>
<feature type="domain" description="PHB de-polymerase C-terminal" evidence="1">
    <location>
        <begin position="169"/>
        <end position="367"/>
    </location>
</feature>
<reference evidence="3" key="1">
    <citation type="submission" date="2008-03" db="EMBL/GenBank/DDBJ databases">
        <title>Complete sequence of chromosome of Beijerinckia indica subsp. indica ATCC 9039.</title>
        <authorList>
            <consortium name="US DOE Joint Genome Institute"/>
            <person name="Copeland A."/>
            <person name="Lucas S."/>
            <person name="Lapidus A."/>
            <person name="Glavina del Rio T."/>
            <person name="Dalin E."/>
            <person name="Tice H."/>
            <person name="Bruce D."/>
            <person name="Goodwin L."/>
            <person name="Pitluck S."/>
            <person name="LaButti K."/>
            <person name="Schmutz J."/>
            <person name="Larimer F."/>
            <person name="Land M."/>
            <person name="Hauser L."/>
            <person name="Kyrpides N."/>
            <person name="Mikhailova N."/>
            <person name="Dunfield P.F."/>
            <person name="Dedysh S.N."/>
            <person name="Liesack W."/>
            <person name="Saw J.H."/>
            <person name="Alam M."/>
            <person name="Chen Y."/>
            <person name="Murrell J.C."/>
            <person name="Richardson P."/>
        </authorList>
    </citation>
    <scope>NUCLEOTIDE SEQUENCE [LARGE SCALE GENOMIC DNA]</scope>
    <source>
        <strain evidence="3">ATCC 9039 / DSM 1715 / NCIMB 8712</strain>
    </source>
</reference>
<dbReference type="KEGG" id="bid:Bind_2099"/>
<dbReference type="InterPro" id="IPR009656">
    <property type="entry name" value="PHB_depo_C"/>
</dbReference>
<protein>
    <submittedName>
        <fullName evidence="2">Polyhydroxyalkanoate depolymerase, intracellular</fullName>
    </submittedName>
</protein>
<dbReference type="eggNOG" id="COG4553">
    <property type="taxonomic scope" value="Bacteria"/>
</dbReference>
<evidence type="ECO:0000313" key="3">
    <source>
        <dbReference type="Proteomes" id="UP000001695"/>
    </source>
</evidence>
<dbReference type="Gene3D" id="3.40.50.1820">
    <property type="entry name" value="alpha/beta hydrolase"/>
    <property type="match status" value="1"/>
</dbReference>
<keyword evidence="3" id="KW-1185">Reference proteome</keyword>
<accession>B2IFY1</accession>
<proteinExistence type="predicted"/>
<dbReference type="EMBL" id="CP001016">
    <property type="protein sequence ID" value="ACB95720.1"/>
    <property type="molecule type" value="Genomic_DNA"/>
</dbReference>
<dbReference type="Pfam" id="PF06850">
    <property type="entry name" value="PHB_depo_C"/>
    <property type="match status" value="1"/>
</dbReference>
<dbReference type="STRING" id="395963.Bind_2099"/>
<dbReference type="NCBIfam" id="TIGR01849">
    <property type="entry name" value="PHB_depoly_PhaZ"/>
    <property type="match status" value="1"/>
</dbReference>